<name>A0AAW0F6W1_9APHY</name>
<gene>
    <name evidence="2" type="ORF">QCA50_021165</name>
</gene>
<feature type="region of interest" description="Disordered" evidence="1">
    <location>
        <begin position="1"/>
        <end position="53"/>
    </location>
</feature>
<proteinExistence type="predicted"/>
<evidence type="ECO:0000313" key="3">
    <source>
        <dbReference type="Proteomes" id="UP001385951"/>
    </source>
</evidence>
<keyword evidence="3" id="KW-1185">Reference proteome</keyword>
<reference evidence="2 3" key="1">
    <citation type="submission" date="2022-09" db="EMBL/GenBank/DDBJ databases">
        <authorList>
            <person name="Palmer J.M."/>
        </authorList>
    </citation>
    <scope>NUCLEOTIDE SEQUENCE [LARGE SCALE GENOMIC DNA]</scope>
    <source>
        <strain evidence="2 3">DSM 7382</strain>
    </source>
</reference>
<evidence type="ECO:0000256" key="1">
    <source>
        <dbReference type="SAM" id="MobiDB-lite"/>
    </source>
</evidence>
<organism evidence="2 3">
    <name type="scientific">Cerrena zonata</name>
    <dbReference type="NCBI Taxonomy" id="2478898"/>
    <lineage>
        <taxon>Eukaryota</taxon>
        <taxon>Fungi</taxon>
        <taxon>Dikarya</taxon>
        <taxon>Basidiomycota</taxon>
        <taxon>Agaricomycotina</taxon>
        <taxon>Agaricomycetes</taxon>
        <taxon>Polyporales</taxon>
        <taxon>Cerrenaceae</taxon>
        <taxon>Cerrena</taxon>
    </lineage>
</organism>
<dbReference type="EMBL" id="JASBNA010000161">
    <property type="protein sequence ID" value="KAK7675900.1"/>
    <property type="molecule type" value="Genomic_DNA"/>
</dbReference>
<dbReference type="AlphaFoldDB" id="A0AAW0F6W1"/>
<evidence type="ECO:0000313" key="2">
    <source>
        <dbReference type="EMBL" id="KAK7675900.1"/>
    </source>
</evidence>
<feature type="compositionally biased region" description="Basic residues" evidence="1">
    <location>
        <begin position="34"/>
        <end position="46"/>
    </location>
</feature>
<comment type="caution">
    <text evidence="2">The sequence shown here is derived from an EMBL/GenBank/DDBJ whole genome shotgun (WGS) entry which is preliminary data.</text>
</comment>
<protein>
    <submittedName>
        <fullName evidence="2">Uncharacterized protein</fullName>
    </submittedName>
</protein>
<dbReference type="Proteomes" id="UP001385951">
    <property type="component" value="Unassembled WGS sequence"/>
</dbReference>
<sequence length="74" mass="8009">MDIQPPAPQDESISAEGDSTSVREPTPPQPAKKSATKSKARKKKRSLAQQQATARLIAFNQARRGSLHVKNSNA</sequence>
<accession>A0AAW0F6W1</accession>